<dbReference type="GO" id="GO:0030246">
    <property type="term" value="F:carbohydrate binding"/>
    <property type="evidence" value="ECO:0007669"/>
    <property type="project" value="InterPro"/>
</dbReference>
<evidence type="ECO:0000256" key="1">
    <source>
        <dbReference type="ARBA" id="ARBA00004240"/>
    </source>
</evidence>
<evidence type="ECO:0000256" key="8">
    <source>
        <dbReference type="ARBA" id="ARBA00023295"/>
    </source>
</evidence>
<evidence type="ECO:0000313" key="14">
    <source>
        <dbReference type="Proteomes" id="UP000039865"/>
    </source>
</evidence>
<dbReference type="SUPFAM" id="SSF51445">
    <property type="entry name" value="(Trans)glycosidases"/>
    <property type="match status" value="1"/>
</dbReference>
<sequence>MVEEEKATFQIVEQQEDPENPIFRRWNQVNFCKRLRAMRAHNLKNDPKFQYTVKQESLQRIQNGFQFTLISSVDQNSEYQFTLKSTSHGILSFEIQDMNEQVPRFKVSEHGPINNGKDKVVRVNFEEARLLNFQLNDNSHNQELIVSFETNLNIPNGDLVSEVNESMHFEKHHFYIKTDKFNLQYRLNGKLMLRINELNLLSIDRQRESNSPLLTDSTQFCDEDENLFMEQEWKGIREEIPSGPQAISLDFSFDYFDKLFGIPERINTFQIKSTVLHKKDNESEHEPYRLYTSDHFNDKYPNHSTYGAIPIIQGIKEGTQQMIGLFWCNASDTFIDIIETQDRKYHHWMSEGGHLQFYVFAGTQQAVVFYKQAILTGFAPLPPIYALGYHQCRWNYLTQQETEEVSDKFLEYKIPCDSIWLDIEYTNEKRFYTWDEQKFPEPRKMLDKLIGDGRKLVTIIDPHTKIDDEYFIYQDMQKLDLAVKNKNGDDYESECWPKQAVWFDYLNPKTIDYTIELYTKSPSQIQNQQNYIWTDKNVLIWNDMNEPACFNNNEGTMSKSNTQQLPNGERVEHRLVHNIYGFSNTNATMQGMLARTNGQERVFLLSRSYFAGSQQHYAAVWTADCRCDWDHFNITVKQLLQTSICGIPFVGSDIPGFYGNPQDEEIVVRWYQMGAMMPLFRAHAHRKTSRREPWVFTPETRERIKDSIILRYQFIQYMQMIIYNFILVLNNFTYITQEENPFQDQCGIDTLMKERQRRQRINLCWVTTQLQDQYWKKEQQGMFKIFIYQDSNMVTKRGSLVSYIYIKEI</sequence>
<comment type="similarity">
    <text evidence="3 10">Belongs to the glycosyl hydrolase 31 family.</text>
</comment>
<dbReference type="SUPFAM" id="SSF74650">
    <property type="entry name" value="Galactose mutarotase-like"/>
    <property type="match status" value="1"/>
</dbReference>
<keyword evidence="14" id="KW-1185">Reference proteome</keyword>
<evidence type="ECO:0000256" key="4">
    <source>
        <dbReference type="ARBA" id="ARBA00022729"/>
    </source>
</evidence>
<dbReference type="InterPro" id="IPR011013">
    <property type="entry name" value="Gal_mutarotase_sf_dom"/>
</dbReference>
<evidence type="ECO:0000259" key="11">
    <source>
        <dbReference type="Pfam" id="PF01055"/>
    </source>
</evidence>
<dbReference type="Pfam" id="PF01055">
    <property type="entry name" value="Glyco_hydro_31_2nd"/>
    <property type="match status" value="1"/>
</dbReference>
<evidence type="ECO:0000256" key="6">
    <source>
        <dbReference type="ARBA" id="ARBA00022824"/>
    </source>
</evidence>
<accession>A0A078AFV1</accession>
<dbReference type="InterPro" id="IPR025887">
    <property type="entry name" value="Glyco_hydro_31_N_dom"/>
</dbReference>
<evidence type="ECO:0000259" key="12">
    <source>
        <dbReference type="Pfam" id="PF13802"/>
    </source>
</evidence>
<evidence type="ECO:0000256" key="2">
    <source>
        <dbReference type="ARBA" id="ARBA00004833"/>
    </source>
</evidence>
<dbReference type="Pfam" id="PF13802">
    <property type="entry name" value="Gal_mutarotas_2"/>
    <property type="match status" value="1"/>
</dbReference>
<dbReference type="GO" id="GO:0006491">
    <property type="term" value="P:N-glycan processing"/>
    <property type="evidence" value="ECO:0007669"/>
    <property type="project" value="TreeGrafter"/>
</dbReference>
<evidence type="ECO:0000256" key="7">
    <source>
        <dbReference type="ARBA" id="ARBA00023180"/>
    </source>
</evidence>
<dbReference type="GO" id="GO:0005783">
    <property type="term" value="C:endoplasmic reticulum"/>
    <property type="evidence" value="ECO:0007669"/>
    <property type="project" value="UniProtKB-SubCell"/>
</dbReference>
<gene>
    <name evidence="13" type="primary">Contig14459.g15404</name>
    <name evidence="13" type="ORF">STYLEM_8760</name>
</gene>
<keyword evidence="4" id="KW-0732">Signal</keyword>
<name>A0A078AFV1_STYLE</name>
<organism evidence="13 14">
    <name type="scientific">Stylonychia lemnae</name>
    <name type="common">Ciliate</name>
    <dbReference type="NCBI Taxonomy" id="5949"/>
    <lineage>
        <taxon>Eukaryota</taxon>
        <taxon>Sar</taxon>
        <taxon>Alveolata</taxon>
        <taxon>Ciliophora</taxon>
        <taxon>Intramacronucleata</taxon>
        <taxon>Spirotrichea</taxon>
        <taxon>Stichotrichia</taxon>
        <taxon>Sporadotrichida</taxon>
        <taxon>Oxytrichidae</taxon>
        <taxon>Stylonychinae</taxon>
        <taxon>Stylonychia</taxon>
    </lineage>
</organism>
<dbReference type="Gene3D" id="3.20.20.80">
    <property type="entry name" value="Glycosidases"/>
    <property type="match status" value="1"/>
</dbReference>
<dbReference type="InParanoid" id="A0A078AFV1"/>
<evidence type="ECO:0000256" key="10">
    <source>
        <dbReference type="RuleBase" id="RU361185"/>
    </source>
</evidence>
<feature type="domain" description="Glycoside hydrolase family 31 N-terminal" evidence="12">
    <location>
        <begin position="172"/>
        <end position="336"/>
    </location>
</feature>
<protein>
    <recommendedName>
        <fullName evidence="9">Glucosidase II subunit alpha</fullName>
    </recommendedName>
</protein>
<dbReference type="GO" id="GO:0090599">
    <property type="term" value="F:alpha-glucosidase activity"/>
    <property type="evidence" value="ECO:0007669"/>
    <property type="project" value="TreeGrafter"/>
</dbReference>
<dbReference type="GO" id="GO:0005975">
    <property type="term" value="P:carbohydrate metabolic process"/>
    <property type="evidence" value="ECO:0007669"/>
    <property type="project" value="InterPro"/>
</dbReference>
<dbReference type="PANTHER" id="PTHR22762">
    <property type="entry name" value="ALPHA-GLUCOSIDASE"/>
    <property type="match status" value="1"/>
</dbReference>
<keyword evidence="7" id="KW-0325">Glycoprotein</keyword>
<dbReference type="InterPro" id="IPR000322">
    <property type="entry name" value="Glyco_hydro_31_TIM"/>
</dbReference>
<feature type="domain" description="Glycoside hydrolase family 31 TIM barrel" evidence="11">
    <location>
        <begin position="380"/>
        <end position="718"/>
    </location>
</feature>
<dbReference type="CDD" id="cd14752">
    <property type="entry name" value="GH31_N"/>
    <property type="match status" value="1"/>
</dbReference>
<proteinExistence type="inferred from homology"/>
<keyword evidence="6" id="KW-0256">Endoplasmic reticulum</keyword>
<dbReference type="AlphaFoldDB" id="A0A078AFV1"/>
<dbReference type="EMBL" id="CCKQ01008326">
    <property type="protein sequence ID" value="CDW79768.1"/>
    <property type="molecule type" value="Genomic_DNA"/>
</dbReference>
<comment type="pathway">
    <text evidence="2">Glycan metabolism; N-glycan metabolism.</text>
</comment>
<comment type="subcellular location">
    <subcellularLocation>
        <location evidence="1">Endoplasmic reticulum</location>
    </subcellularLocation>
</comment>
<dbReference type="Proteomes" id="UP000039865">
    <property type="component" value="Unassembled WGS sequence"/>
</dbReference>
<keyword evidence="8 10" id="KW-0326">Glycosidase</keyword>
<dbReference type="Gene3D" id="2.60.40.1760">
    <property type="entry name" value="glycosyl hydrolase (family 31)"/>
    <property type="match status" value="1"/>
</dbReference>
<dbReference type="InterPro" id="IPR017853">
    <property type="entry name" value="GH"/>
</dbReference>
<dbReference type="OrthoDB" id="440381at2759"/>
<reference evidence="13 14" key="1">
    <citation type="submission" date="2014-06" db="EMBL/GenBank/DDBJ databases">
        <authorList>
            <person name="Swart Estienne"/>
        </authorList>
    </citation>
    <scope>NUCLEOTIDE SEQUENCE [LARGE SCALE GENOMIC DNA]</scope>
    <source>
        <strain evidence="13 14">130c</strain>
    </source>
</reference>
<evidence type="ECO:0000256" key="3">
    <source>
        <dbReference type="ARBA" id="ARBA00007806"/>
    </source>
</evidence>
<evidence type="ECO:0000256" key="9">
    <source>
        <dbReference type="ARBA" id="ARBA00042895"/>
    </source>
</evidence>
<keyword evidence="5 10" id="KW-0378">Hydrolase</keyword>
<evidence type="ECO:0000256" key="5">
    <source>
        <dbReference type="ARBA" id="ARBA00022801"/>
    </source>
</evidence>
<evidence type="ECO:0000313" key="13">
    <source>
        <dbReference type="EMBL" id="CDW79768.1"/>
    </source>
</evidence>
<dbReference type="PANTHER" id="PTHR22762:SF54">
    <property type="entry name" value="BCDNA.GH04962"/>
    <property type="match status" value="1"/>
</dbReference>